<dbReference type="Gene3D" id="3.40.50.880">
    <property type="match status" value="1"/>
</dbReference>
<gene>
    <name evidence="4" type="ORF">HOP40_19620</name>
</gene>
<reference evidence="4 5" key="1">
    <citation type="submission" date="2020-05" db="EMBL/GenBank/DDBJ databases">
        <authorList>
            <person name="Mo P."/>
        </authorList>
    </citation>
    <scope>NUCLEOTIDE SEQUENCE [LARGE SCALE GENOMIC DNA]</scope>
    <source>
        <strain evidence="4 5">Gen01</strain>
    </source>
</reference>
<dbReference type="InterPro" id="IPR029062">
    <property type="entry name" value="Class_I_gatase-like"/>
</dbReference>
<dbReference type="Pfam" id="PF12833">
    <property type="entry name" value="HTH_18"/>
    <property type="match status" value="1"/>
</dbReference>
<dbReference type="Gene3D" id="1.10.10.60">
    <property type="entry name" value="Homeodomain-like"/>
    <property type="match status" value="1"/>
</dbReference>
<evidence type="ECO:0000313" key="4">
    <source>
        <dbReference type="EMBL" id="QJY47744.1"/>
    </source>
</evidence>
<keyword evidence="5" id="KW-1185">Reference proteome</keyword>
<protein>
    <submittedName>
        <fullName evidence="4">GlxA family transcriptional regulator</fullName>
    </submittedName>
</protein>
<dbReference type="SUPFAM" id="SSF52317">
    <property type="entry name" value="Class I glutamine amidotransferase-like"/>
    <property type="match status" value="1"/>
</dbReference>
<dbReference type="KEGG" id="pbro:HOP40_19620"/>
<dbReference type="EMBL" id="CP053564">
    <property type="protein sequence ID" value="QJY47744.1"/>
    <property type="molecule type" value="Genomic_DNA"/>
</dbReference>
<dbReference type="PROSITE" id="PS01124">
    <property type="entry name" value="HTH_ARAC_FAMILY_2"/>
    <property type="match status" value="1"/>
</dbReference>
<keyword evidence="1" id="KW-0805">Transcription regulation</keyword>
<organism evidence="4 5">
    <name type="scientific">Pseudonocardia broussonetiae</name>
    <dbReference type="NCBI Taxonomy" id="2736640"/>
    <lineage>
        <taxon>Bacteria</taxon>
        <taxon>Bacillati</taxon>
        <taxon>Actinomycetota</taxon>
        <taxon>Actinomycetes</taxon>
        <taxon>Pseudonocardiales</taxon>
        <taxon>Pseudonocardiaceae</taxon>
        <taxon>Pseudonocardia</taxon>
    </lineage>
</organism>
<keyword evidence="2" id="KW-0804">Transcription</keyword>
<dbReference type="SMART" id="SM00342">
    <property type="entry name" value="HTH_ARAC"/>
    <property type="match status" value="1"/>
</dbReference>
<dbReference type="GO" id="GO:0043565">
    <property type="term" value="F:sequence-specific DNA binding"/>
    <property type="evidence" value="ECO:0007669"/>
    <property type="project" value="InterPro"/>
</dbReference>
<feature type="domain" description="HTH araC/xylS-type" evidence="3">
    <location>
        <begin position="218"/>
        <end position="316"/>
    </location>
</feature>
<dbReference type="AlphaFoldDB" id="A0A6M6JI50"/>
<name>A0A6M6JI50_9PSEU</name>
<accession>A0A6M6JI50</accession>
<dbReference type="RefSeq" id="WP_172160683.1">
    <property type="nucleotide sequence ID" value="NZ_CP053564.1"/>
</dbReference>
<sequence>MRPRTVVIFVFDGAQPLDVVGPYDAFTGVARYHSSPEGPPYVVRTASIGGRPVRLAGGLTVTPDLDIDDVRRPDILLVPGGPGAEVPNPAIASRLRVLGRDVERLASVCTGSLLLAEAGLLDGRRATTHWSYCGQFAREYPKVQVQRYPIFVEDDGIFTSAGVTAGIDLALALIEQDCGRELALRVARLLVVFVRRPGHQAQVSTQLAVQSTRRTRLGDIRAWLADHLDEDLSVPALAERATMSPRHFARQFQSETGTTPGKYVEQARVETAQRMLTDTVDNVDRIARLCGWGTSEAMRRAFLRVLDESPGSYRARHAASAHPSHRSPA</sequence>
<evidence type="ECO:0000256" key="2">
    <source>
        <dbReference type="ARBA" id="ARBA00023163"/>
    </source>
</evidence>
<dbReference type="InterPro" id="IPR052158">
    <property type="entry name" value="INH-QAR"/>
</dbReference>
<dbReference type="InterPro" id="IPR002818">
    <property type="entry name" value="DJ-1/PfpI"/>
</dbReference>
<dbReference type="GO" id="GO:0003700">
    <property type="term" value="F:DNA-binding transcription factor activity"/>
    <property type="evidence" value="ECO:0007669"/>
    <property type="project" value="InterPro"/>
</dbReference>
<evidence type="ECO:0000259" key="3">
    <source>
        <dbReference type="PROSITE" id="PS01124"/>
    </source>
</evidence>
<dbReference type="PANTHER" id="PTHR43130:SF3">
    <property type="entry name" value="HTH-TYPE TRANSCRIPTIONAL REGULATOR RV1931C"/>
    <property type="match status" value="1"/>
</dbReference>
<dbReference type="PANTHER" id="PTHR43130">
    <property type="entry name" value="ARAC-FAMILY TRANSCRIPTIONAL REGULATOR"/>
    <property type="match status" value="1"/>
</dbReference>
<dbReference type="InterPro" id="IPR009057">
    <property type="entry name" value="Homeodomain-like_sf"/>
</dbReference>
<evidence type="ECO:0000256" key="1">
    <source>
        <dbReference type="ARBA" id="ARBA00023015"/>
    </source>
</evidence>
<evidence type="ECO:0000313" key="5">
    <source>
        <dbReference type="Proteomes" id="UP000505377"/>
    </source>
</evidence>
<dbReference type="CDD" id="cd03137">
    <property type="entry name" value="GATase1_AraC_1"/>
    <property type="match status" value="1"/>
</dbReference>
<dbReference type="InterPro" id="IPR018060">
    <property type="entry name" value="HTH_AraC"/>
</dbReference>
<dbReference type="Proteomes" id="UP000505377">
    <property type="component" value="Chromosome"/>
</dbReference>
<dbReference type="Pfam" id="PF01965">
    <property type="entry name" value="DJ-1_PfpI"/>
    <property type="match status" value="1"/>
</dbReference>
<dbReference type="SUPFAM" id="SSF46689">
    <property type="entry name" value="Homeodomain-like"/>
    <property type="match status" value="2"/>
</dbReference>
<proteinExistence type="predicted"/>